<evidence type="ECO:0000313" key="5">
    <source>
        <dbReference type="EMBL" id="RKP01487.1"/>
    </source>
</evidence>
<evidence type="ECO:0000313" key="6">
    <source>
        <dbReference type="Proteomes" id="UP000274922"/>
    </source>
</evidence>
<proteinExistence type="predicted"/>
<sequence>MAIPIDVSGKTQSAAAWVNLGSAELVEVPCPKMNAGDILIEVEASGLCATDHKVCGGHTPSAARNVIIGHEYAGTIVAIHPETHTQLALGDRIAVNPNIYCQACVYCHSARVHLCQNLRALGITTHGGMEKYAVVPISQAVFVPPHVSPEAASLAEPLSCVLHAFDKGNVRTGHDVLVVGAGPVGCMLNAIVRAAGARCTVMEPNPARRKIVKEDFSADEVVDLDALPGCDGRFDVVFECVGRTDAMENALTCARPGGTVVWVGVARPDAVCKINPYLIYARELTLRSSFTNPYTMQRAVRFLADGGLNVEKFVTHKFSLEDFPKAWEAFERNDGLKICVMPNKSSAEIAAMTSN</sequence>
<dbReference type="InterPro" id="IPR011032">
    <property type="entry name" value="GroES-like_sf"/>
</dbReference>
<evidence type="ECO:0000256" key="2">
    <source>
        <dbReference type="ARBA" id="ARBA00022833"/>
    </source>
</evidence>
<dbReference type="InterPro" id="IPR020843">
    <property type="entry name" value="ER"/>
</dbReference>
<organism evidence="5 6">
    <name type="scientific">Caulochytrium protostelioides</name>
    <dbReference type="NCBI Taxonomy" id="1555241"/>
    <lineage>
        <taxon>Eukaryota</taxon>
        <taxon>Fungi</taxon>
        <taxon>Fungi incertae sedis</taxon>
        <taxon>Chytridiomycota</taxon>
        <taxon>Chytridiomycota incertae sedis</taxon>
        <taxon>Chytridiomycetes</taxon>
        <taxon>Caulochytriales</taxon>
        <taxon>Caulochytriaceae</taxon>
        <taxon>Caulochytrium</taxon>
    </lineage>
</organism>
<dbReference type="SUPFAM" id="SSF51735">
    <property type="entry name" value="NAD(P)-binding Rossmann-fold domains"/>
    <property type="match status" value="1"/>
</dbReference>
<dbReference type="Pfam" id="PF00107">
    <property type="entry name" value="ADH_zinc_N"/>
    <property type="match status" value="1"/>
</dbReference>
<dbReference type="SUPFAM" id="SSF50129">
    <property type="entry name" value="GroES-like"/>
    <property type="match status" value="1"/>
</dbReference>
<dbReference type="EMBL" id="ML014170">
    <property type="protein sequence ID" value="RKP01487.1"/>
    <property type="molecule type" value="Genomic_DNA"/>
</dbReference>
<evidence type="ECO:0000256" key="3">
    <source>
        <dbReference type="ARBA" id="ARBA00023002"/>
    </source>
</evidence>
<dbReference type="Proteomes" id="UP000274922">
    <property type="component" value="Unassembled WGS sequence"/>
</dbReference>
<dbReference type="PANTHER" id="PTHR43401">
    <property type="entry name" value="L-THREONINE 3-DEHYDROGENASE"/>
    <property type="match status" value="1"/>
</dbReference>
<dbReference type="Gene3D" id="3.40.50.720">
    <property type="entry name" value="NAD(P)-binding Rossmann-like Domain"/>
    <property type="match status" value="1"/>
</dbReference>
<dbReference type="InterPro" id="IPR013154">
    <property type="entry name" value="ADH-like_N"/>
</dbReference>
<keyword evidence="3" id="KW-0560">Oxidoreductase</keyword>
<dbReference type="SMART" id="SM00829">
    <property type="entry name" value="PKS_ER"/>
    <property type="match status" value="1"/>
</dbReference>
<dbReference type="InterPro" id="IPR013149">
    <property type="entry name" value="ADH-like_C"/>
</dbReference>
<dbReference type="GO" id="GO:0016491">
    <property type="term" value="F:oxidoreductase activity"/>
    <property type="evidence" value="ECO:0007669"/>
    <property type="project" value="UniProtKB-KW"/>
</dbReference>
<dbReference type="GO" id="GO:0046872">
    <property type="term" value="F:metal ion binding"/>
    <property type="evidence" value="ECO:0007669"/>
    <property type="project" value="UniProtKB-KW"/>
</dbReference>
<keyword evidence="1" id="KW-0479">Metal-binding</keyword>
<evidence type="ECO:0000256" key="1">
    <source>
        <dbReference type="ARBA" id="ARBA00022723"/>
    </source>
</evidence>
<feature type="domain" description="Enoyl reductase (ER)" evidence="4">
    <location>
        <begin position="18"/>
        <end position="315"/>
    </location>
</feature>
<dbReference type="InterPro" id="IPR050129">
    <property type="entry name" value="Zn_alcohol_dh"/>
</dbReference>
<evidence type="ECO:0000259" key="4">
    <source>
        <dbReference type="SMART" id="SM00829"/>
    </source>
</evidence>
<dbReference type="Pfam" id="PF08240">
    <property type="entry name" value="ADH_N"/>
    <property type="match status" value="1"/>
</dbReference>
<name>A0A4P9X879_9FUNG</name>
<protein>
    <recommendedName>
        <fullName evidence="4">Enoyl reductase (ER) domain-containing protein</fullName>
    </recommendedName>
</protein>
<dbReference type="AlphaFoldDB" id="A0A4P9X879"/>
<gene>
    <name evidence="5" type="ORF">CXG81DRAFT_25816</name>
</gene>
<dbReference type="InterPro" id="IPR036291">
    <property type="entry name" value="NAD(P)-bd_dom_sf"/>
</dbReference>
<dbReference type="OrthoDB" id="1560166at2759"/>
<dbReference type="STRING" id="1555241.A0A4P9X879"/>
<reference evidence="6" key="1">
    <citation type="journal article" date="2018" name="Nat. Microbiol.">
        <title>Leveraging single-cell genomics to expand the fungal tree of life.</title>
        <authorList>
            <person name="Ahrendt S.R."/>
            <person name="Quandt C.A."/>
            <person name="Ciobanu D."/>
            <person name="Clum A."/>
            <person name="Salamov A."/>
            <person name="Andreopoulos B."/>
            <person name="Cheng J.F."/>
            <person name="Woyke T."/>
            <person name="Pelin A."/>
            <person name="Henrissat B."/>
            <person name="Reynolds N.K."/>
            <person name="Benny G.L."/>
            <person name="Smith M.E."/>
            <person name="James T.Y."/>
            <person name="Grigoriev I.V."/>
        </authorList>
    </citation>
    <scope>NUCLEOTIDE SEQUENCE [LARGE SCALE GENOMIC DNA]</scope>
    <source>
        <strain evidence="6">ATCC 52028</strain>
    </source>
</reference>
<keyword evidence="6" id="KW-1185">Reference proteome</keyword>
<dbReference type="Gene3D" id="3.90.180.10">
    <property type="entry name" value="Medium-chain alcohol dehydrogenases, catalytic domain"/>
    <property type="match status" value="1"/>
</dbReference>
<accession>A0A4P9X879</accession>
<dbReference type="PANTHER" id="PTHR43401:SF2">
    <property type="entry name" value="L-THREONINE 3-DEHYDROGENASE"/>
    <property type="match status" value="1"/>
</dbReference>
<keyword evidence="2" id="KW-0862">Zinc</keyword>